<dbReference type="InterPro" id="IPR017441">
    <property type="entry name" value="Protein_kinase_ATP_BS"/>
</dbReference>
<feature type="compositionally biased region" description="Polar residues" evidence="6">
    <location>
        <begin position="430"/>
        <end position="453"/>
    </location>
</feature>
<evidence type="ECO:0000256" key="2">
    <source>
        <dbReference type="ARBA" id="ARBA00022741"/>
    </source>
</evidence>
<dbReference type="Proteomes" id="UP001500840">
    <property type="component" value="Unassembled WGS sequence"/>
</dbReference>
<dbReference type="EMBL" id="BAABGA010000017">
    <property type="protein sequence ID" value="GAA4449194.1"/>
    <property type="molecule type" value="Genomic_DNA"/>
</dbReference>
<feature type="compositionally biased region" description="Polar residues" evidence="6">
    <location>
        <begin position="413"/>
        <end position="424"/>
    </location>
</feature>
<keyword evidence="1" id="KW-0808">Transferase</keyword>
<protein>
    <recommendedName>
        <fullName evidence="7">Protein kinase domain-containing protein</fullName>
    </recommendedName>
</protein>
<dbReference type="CDD" id="cd14014">
    <property type="entry name" value="STKc_PknB_like"/>
    <property type="match status" value="1"/>
</dbReference>
<dbReference type="InterPro" id="IPR008271">
    <property type="entry name" value="Ser/Thr_kinase_AS"/>
</dbReference>
<feature type="compositionally biased region" description="Polar residues" evidence="6">
    <location>
        <begin position="467"/>
        <end position="480"/>
    </location>
</feature>
<organism evidence="8 9">
    <name type="scientific">Novipirellula rosea</name>
    <dbReference type="NCBI Taxonomy" id="1031540"/>
    <lineage>
        <taxon>Bacteria</taxon>
        <taxon>Pseudomonadati</taxon>
        <taxon>Planctomycetota</taxon>
        <taxon>Planctomycetia</taxon>
        <taxon>Pirellulales</taxon>
        <taxon>Pirellulaceae</taxon>
        <taxon>Novipirellula</taxon>
    </lineage>
</organism>
<dbReference type="Gene3D" id="3.30.200.20">
    <property type="entry name" value="Phosphorylase Kinase, domain 1"/>
    <property type="match status" value="1"/>
</dbReference>
<keyword evidence="4 5" id="KW-0067">ATP-binding</keyword>
<evidence type="ECO:0000256" key="1">
    <source>
        <dbReference type="ARBA" id="ARBA00022679"/>
    </source>
</evidence>
<evidence type="ECO:0000256" key="6">
    <source>
        <dbReference type="SAM" id="MobiDB-lite"/>
    </source>
</evidence>
<evidence type="ECO:0000259" key="7">
    <source>
        <dbReference type="PROSITE" id="PS50011"/>
    </source>
</evidence>
<dbReference type="PANTHER" id="PTHR43289:SF6">
    <property type="entry name" value="SERINE_THREONINE-PROTEIN KINASE NEKL-3"/>
    <property type="match status" value="1"/>
</dbReference>
<evidence type="ECO:0000313" key="9">
    <source>
        <dbReference type="Proteomes" id="UP001500840"/>
    </source>
</evidence>
<reference evidence="9" key="1">
    <citation type="journal article" date="2019" name="Int. J. Syst. Evol. Microbiol.">
        <title>The Global Catalogue of Microorganisms (GCM) 10K type strain sequencing project: providing services to taxonomists for standard genome sequencing and annotation.</title>
        <authorList>
            <consortium name="The Broad Institute Genomics Platform"/>
            <consortium name="The Broad Institute Genome Sequencing Center for Infectious Disease"/>
            <person name="Wu L."/>
            <person name="Ma J."/>
        </authorList>
    </citation>
    <scope>NUCLEOTIDE SEQUENCE [LARGE SCALE GENOMIC DNA]</scope>
    <source>
        <strain evidence="9">JCM 17759</strain>
    </source>
</reference>
<gene>
    <name evidence="8" type="ORF">GCM10023156_13410</name>
</gene>
<dbReference type="Gene3D" id="1.10.510.10">
    <property type="entry name" value="Transferase(Phosphotransferase) domain 1"/>
    <property type="match status" value="1"/>
</dbReference>
<dbReference type="Pfam" id="PF00069">
    <property type="entry name" value="Pkinase"/>
    <property type="match status" value="1"/>
</dbReference>
<dbReference type="RefSeq" id="WP_345320563.1">
    <property type="nucleotide sequence ID" value="NZ_BAABGA010000017.1"/>
</dbReference>
<evidence type="ECO:0000256" key="3">
    <source>
        <dbReference type="ARBA" id="ARBA00022777"/>
    </source>
</evidence>
<feature type="region of interest" description="Disordered" evidence="6">
    <location>
        <begin position="509"/>
        <end position="528"/>
    </location>
</feature>
<feature type="region of interest" description="Disordered" evidence="6">
    <location>
        <begin position="405"/>
        <end position="486"/>
    </location>
</feature>
<dbReference type="SMART" id="SM00220">
    <property type="entry name" value="S_TKc"/>
    <property type="match status" value="1"/>
</dbReference>
<dbReference type="PROSITE" id="PS00108">
    <property type="entry name" value="PROTEIN_KINASE_ST"/>
    <property type="match status" value="1"/>
</dbReference>
<keyword evidence="3" id="KW-0418">Kinase</keyword>
<name>A0ABP8MGI0_9BACT</name>
<dbReference type="InterPro" id="IPR000719">
    <property type="entry name" value="Prot_kinase_dom"/>
</dbReference>
<dbReference type="SUPFAM" id="SSF56112">
    <property type="entry name" value="Protein kinase-like (PK-like)"/>
    <property type="match status" value="1"/>
</dbReference>
<dbReference type="InterPro" id="IPR011009">
    <property type="entry name" value="Kinase-like_dom_sf"/>
</dbReference>
<feature type="binding site" evidence="5">
    <location>
        <position position="128"/>
    </location>
    <ligand>
        <name>ATP</name>
        <dbReference type="ChEBI" id="CHEBI:30616"/>
    </ligand>
</feature>
<evidence type="ECO:0000313" key="8">
    <source>
        <dbReference type="EMBL" id="GAA4449194.1"/>
    </source>
</evidence>
<dbReference type="PROSITE" id="PS00107">
    <property type="entry name" value="PROTEIN_KINASE_ATP"/>
    <property type="match status" value="1"/>
</dbReference>
<evidence type="ECO:0000256" key="5">
    <source>
        <dbReference type="PROSITE-ProRule" id="PRU10141"/>
    </source>
</evidence>
<proteinExistence type="predicted"/>
<dbReference type="PROSITE" id="PS50011">
    <property type="entry name" value="PROTEIN_KINASE_DOM"/>
    <property type="match status" value="1"/>
</dbReference>
<evidence type="ECO:0000256" key="4">
    <source>
        <dbReference type="ARBA" id="ARBA00022840"/>
    </source>
</evidence>
<keyword evidence="9" id="KW-1185">Reference proteome</keyword>
<sequence>MNPDAEICLAEVDFQAILSGTQDQRMEQHLDHCQHCASRLEQLAADETFWQASSHSLNEDFLDAPTGDENDVSVQLSPVLRAILSPSDDPHSLGRIGRFEICGIVGSGGMGTVLKARDVDIDRIVALKLPAAHLLELPSALERIEREARSAATIRHPNIIEIYQVDRWQGIPYLVMPYLPGPSLMSRLEKHGKLDVLDAIRIARQTASALAAAHQHGVVHRDVKPGNILLGKGTEQAVLTDFGIAKIQDDVSMTNTGVIVGTPGFLSPEQARGNEAGPQSDLYSLGTVLWSMLTGEPPMRGLPTHTIVAAIARGEMPKLAQAGLDLPAWVYRLVDWFHAFDPDDRPGTAAECETILRACEQHLLDPVRCKLPSRLQHRRRLLPALLGVLSLLIVITISLTGLPQWPSADGVSPQPNASQRANRNSRVDASGSTRQAVTAAIPQNSMSTRSPQPNMDAPSFAPAHTSVAGTGFSTVPTTSIRGGDDPEIEQLESSMRELDLEMTALTDELERLRDNKTLTPTDENNDGN</sequence>
<comment type="caution">
    <text evidence="8">The sequence shown here is derived from an EMBL/GenBank/DDBJ whole genome shotgun (WGS) entry which is preliminary data.</text>
</comment>
<feature type="domain" description="Protein kinase" evidence="7">
    <location>
        <begin position="99"/>
        <end position="364"/>
    </location>
</feature>
<dbReference type="PANTHER" id="PTHR43289">
    <property type="entry name" value="MITOGEN-ACTIVATED PROTEIN KINASE KINASE KINASE 20-RELATED"/>
    <property type="match status" value="1"/>
</dbReference>
<accession>A0ABP8MGI0</accession>
<keyword evidence="2 5" id="KW-0547">Nucleotide-binding</keyword>